<dbReference type="AlphaFoldDB" id="A0A4Z0C336"/>
<evidence type="ECO:0000313" key="3">
    <source>
        <dbReference type="Proteomes" id="UP000298180"/>
    </source>
</evidence>
<evidence type="ECO:0000313" key="2">
    <source>
        <dbReference type="EMBL" id="TFZ05621.1"/>
    </source>
</evidence>
<keyword evidence="3" id="KW-1185">Reference proteome</keyword>
<sequence length="202" mass="21364">MGVHVRAGPLPHHGRRAGHHQSGGDPVKRPLAAALLLAAAAARAHPHGQLACHAEVQMDGGALQSLRGTLVMDPAHSAQAIALVRDPDTGSLDPERSGRLAFALKMQMARWNWLFSADADGRPQPLRAGEPQLEVVGEQLQLTVELRADGEPMVGRDWSLRCADPTWYWTTGFAAVPVVRGCGEAGAAAQAGAAAARWSCKD</sequence>
<evidence type="ECO:0000256" key="1">
    <source>
        <dbReference type="SAM" id="MobiDB-lite"/>
    </source>
</evidence>
<accession>A0A4Z0C336</accession>
<proteinExistence type="predicted"/>
<dbReference type="EMBL" id="SMLM01000001">
    <property type="protein sequence ID" value="TFZ05621.1"/>
    <property type="molecule type" value="Genomic_DNA"/>
</dbReference>
<comment type="caution">
    <text evidence="2">The sequence shown here is derived from an EMBL/GenBank/DDBJ whole genome shotgun (WGS) entry which is preliminary data.</text>
</comment>
<gene>
    <name evidence="2" type="ORF">EZ313_02870</name>
</gene>
<dbReference type="OrthoDB" id="679900at28216"/>
<protein>
    <submittedName>
        <fullName evidence="2">DUF1007 family protein</fullName>
    </submittedName>
</protein>
<dbReference type="Pfam" id="PF06226">
    <property type="entry name" value="DUF1007"/>
    <property type="match status" value="1"/>
</dbReference>
<reference evidence="2 3" key="1">
    <citation type="submission" date="2019-03" db="EMBL/GenBank/DDBJ databases">
        <title>Ramlibacter henchirensis DSM 14656, whole genome shotgun sequence.</title>
        <authorList>
            <person name="Zhang X."/>
            <person name="Feng G."/>
            <person name="Zhu H."/>
        </authorList>
    </citation>
    <scope>NUCLEOTIDE SEQUENCE [LARGE SCALE GENOMIC DNA]</scope>
    <source>
        <strain evidence="2 3">DSM 14656</strain>
    </source>
</reference>
<dbReference type="Proteomes" id="UP000298180">
    <property type="component" value="Unassembled WGS sequence"/>
</dbReference>
<organism evidence="2 3">
    <name type="scientific">Ramlibacter henchirensis</name>
    <dbReference type="NCBI Taxonomy" id="204072"/>
    <lineage>
        <taxon>Bacteria</taxon>
        <taxon>Pseudomonadati</taxon>
        <taxon>Pseudomonadota</taxon>
        <taxon>Betaproteobacteria</taxon>
        <taxon>Burkholderiales</taxon>
        <taxon>Comamonadaceae</taxon>
        <taxon>Ramlibacter</taxon>
    </lineage>
</organism>
<feature type="region of interest" description="Disordered" evidence="1">
    <location>
        <begin position="1"/>
        <end position="27"/>
    </location>
</feature>
<dbReference type="InterPro" id="IPR010412">
    <property type="entry name" value="DUF1007"/>
</dbReference>
<name>A0A4Z0C336_9BURK</name>